<feature type="transmembrane region" description="Helical" evidence="1">
    <location>
        <begin position="64"/>
        <end position="81"/>
    </location>
</feature>
<feature type="transmembrane region" description="Helical" evidence="1">
    <location>
        <begin position="125"/>
        <end position="147"/>
    </location>
</feature>
<protein>
    <submittedName>
        <fullName evidence="2">Uncharacterized protein</fullName>
    </submittedName>
</protein>
<feature type="transmembrane region" description="Helical" evidence="1">
    <location>
        <begin position="93"/>
        <end position="113"/>
    </location>
</feature>
<name>A0AAF0BM23_9PROT</name>
<keyword evidence="1" id="KW-0812">Transmembrane</keyword>
<organism evidence="2 3">
    <name type="scientific">Gimibacter soli</name>
    <dbReference type="NCBI Taxonomy" id="3024400"/>
    <lineage>
        <taxon>Bacteria</taxon>
        <taxon>Pseudomonadati</taxon>
        <taxon>Pseudomonadota</taxon>
        <taxon>Alphaproteobacteria</taxon>
        <taxon>Kordiimonadales</taxon>
        <taxon>Temperatibacteraceae</taxon>
        <taxon>Gimibacter</taxon>
    </lineage>
</organism>
<accession>A0AAF0BM23</accession>
<keyword evidence="1" id="KW-0472">Membrane</keyword>
<dbReference type="Proteomes" id="UP001217500">
    <property type="component" value="Chromosome"/>
</dbReference>
<dbReference type="InterPro" id="IPR046487">
    <property type="entry name" value="DUF6580"/>
</dbReference>
<keyword evidence="3" id="KW-1185">Reference proteome</keyword>
<dbReference type="KEGG" id="gso:PH603_16095"/>
<dbReference type="RefSeq" id="WP_289503779.1">
    <property type="nucleotide sequence ID" value="NZ_CP116805.1"/>
</dbReference>
<evidence type="ECO:0000313" key="3">
    <source>
        <dbReference type="Proteomes" id="UP001217500"/>
    </source>
</evidence>
<keyword evidence="1" id="KW-1133">Transmembrane helix</keyword>
<sequence length="168" mass="17990">MTRFLILFAVVARLLPHPMNFTPIGAFGLFAGARMPLLQALALPVIALLVGNIITGFYDARVLMAVYIGFLAGPLIGRAMLRARRGMVPVASAVLVNAIAFYLISNIGNWIAFYPPTFTDLMACYVAGLPMLLASIAGDAVYATLLFGGEAMVAQMKENRRDEGGHAV</sequence>
<dbReference type="AlphaFoldDB" id="A0AAF0BM23"/>
<evidence type="ECO:0000256" key="1">
    <source>
        <dbReference type="SAM" id="Phobius"/>
    </source>
</evidence>
<reference evidence="2" key="1">
    <citation type="submission" date="2023-01" db="EMBL/GenBank/DDBJ databases">
        <title>The genome sequence of Kordiimonadaceae bacterium 6D33.</title>
        <authorList>
            <person name="Liu Y."/>
        </authorList>
    </citation>
    <scope>NUCLEOTIDE SEQUENCE</scope>
    <source>
        <strain evidence="2">6D33</strain>
    </source>
</reference>
<proteinExistence type="predicted"/>
<evidence type="ECO:0000313" key="2">
    <source>
        <dbReference type="EMBL" id="WCL54060.1"/>
    </source>
</evidence>
<gene>
    <name evidence="2" type="ORF">PH603_16095</name>
</gene>
<dbReference type="EMBL" id="CP116805">
    <property type="protein sequence ID" value="WCL54060.1"/>
    <property type="molecule type" value="Genomic_DNA"/>
</dbReference>
<feature type="transmembrane region" description="Helical" evidence="1">
    <location>
        <begin position="37"/>
        <end position="58"/>
    </location>
</feature>
<dbReference type="Pfam" id="PF20221">
    <property type="entry name" value="DUF6580"/>
    <property type="match status" value="1"/>
</dbReference>